<dbReference type="GeneID" id="77008021"/>
<dbReference type="InterPro" id="IPR007627">
    <property type="entry name" value="RNA_pol_sigma70_r2"/>
</dbReference>
<keyword evidence="4" id="KW-0804">Transcription</keyword>
<dbReference type="NCBIfam" id="TIGR02937">
    <property type="entry name" value="sigma70-ECF"/>
    <property type="match status" value="1"/>
</dbReference>
<dbReference type="SUPFAM" id="SSF88659">
    <property type="entry name" value="Sigma3 and sigma4 domains of RNA polymerase sigma factors"/>
    <property type="match status" value="1"/>
</dbReference>
<evidence type="ECO:0000313" key="8">
    <source>
        <dbReference type="Proteomes" id="UP000029278"/>
    </source>
</evidence>
<reference evidence="7 8" key="1">
    <citation type="submission" date="2014-04" db="EMBL/GenBank/DDBJ databases">
        <authorList>
            <person name="Bishop-Lilly K.A."/>
            <person name="Broomall S.M."/>
            <person name="Chain P.S."/>
            <person name="Chertkov O."/>
            <person name="Coyne S.R."/>
            <person name="Daligault H.E."/>
            <person name="Davenport K.W."/>
            <person name="Erkkila T."/>
            <person name="Frey K.G."/>
            <person name="Gibbons H.S."/>
            <person name="Gu W."/>
            <person name="Jaissle J."/>
            <person name="Johnson S.L."/>
            <person name="Koroleva G.I."/>
            <person name="Ladner J.T."/>
            <person name="Lo C.-C."/>
            <person name="Minogue T.D."/>
            <person name="Munk C."/>
            <person name="Palacios G.F."/>
            <person name="Redden C.L."/>
            <person name="Rosenzweig C.N."/>
            <person name="Scholz M.B."/>
            <person name="Teshima H."/>
            <person name="Xu Y."/>
        </authorList>
    </citation>
    <scope>NUCLEOTIDE SEQUENCE [LARGE SCALE GENOMIC DNA]</scope>
    <source>
        <strain evidence="7 8">8244</strain>
    </source>
</reference>
<comment type="similarity">
    <text evidence="1">Belongs to the sigma-70 factor family. ECF subfamily.</text>
</comment>
<dbReference type="InterPro" id="IPR039425">
    <property type="entry name" value="RNA_pol_sigma-70-like"/>
</dbReference>
<dbReference type="Pfam" id="PF08281">
    <property type="entry name" value="Sigma70_r4_2"/>
    <property type="match status" value="1"/>
</dbReference>
<evidence type="ECO:0000256" key="1">
    <source>
        <dbReference type="ARBA" id="ARBA00010641"/>
    </source>
</evidence>
<dbReference type="InterPro" id="IPR013324">
    <property type="entry name" value="RNA_pol_sigma_r3/r4-like"/>
</dbReference>
<dbReference type="Pfam" id="PF04542">
    <property type="entry name" value="Sigma70_r2"/>
    <property type="match status" value="1"/>
</dbReference>
<dbReference type="InterPro" id="IPR014284">
    <property type="entry name" value="RNA_pol_sigma-70_dom"/>
</dbReference>
<keyword evidence="8" id="KW-1185">Reference proteome</keyword>
<accession>A0A090ZWT2</accession>
<feature type="domain" description="RNA polymerase sigma factor 70 region 4 type 2" evidence="6">
    <location>
        <begin position="109"/>
        <end position="161"/>
    </location>
</feature>
<dbReference type="InterPro" id="IPR036388">
    <property type="entry name" value="WH-like_DNA-bd_sf"/>
</dbReference>
<dbReference type="Proteomes" id="UP000029278">
    <property type="component" value="Unassembled WGS sequence"/>
</dbReference>
<name>A0A090ZWT2_PAEMA</name>
<evidence type="ECO:0000313" key="7">
    <source>
        <dbReference type="EMBL" id="KFN08561.1"/>
    </source>
</evidence>
<proteinExistence type="inferred from homology"/>
<keyword evidence="3" id="KW-0731">Sigma factor</keyword>
<dbReference type="OrthoDB" id="9782703at2"/>
<evidence type="ECO:0000259" key="5">
    <source>
        <dbReference type="Pfam" id="PF04542"/>
    </source>
</evidence>
<keyword evidence="2" id="KW-0805">Transcription regulation</keyword>
<dbReference type="EMBL" id="JMQA01000028">
    <property type="protein sequence ID" value="KFN08561.1"/>
    <property type="molecule type" value="Genomic_DNA"/>
</dbReference>
<dbReference type="Gene3D" id="1.10.10.10">
    <property type="entry name" value="Winged helix-like DNA-binding domain superfamily/Winged helix DNA-binding domain"/>
    <property type="match status" value="1"/>
</dbReference>
<evidence type="ECO:0000259" key="6">
    <source>
        <dbReference type="Pfam" id="PF08281"/>
    </source>
</evidence>
<dbReference type="Gene3D" id="1.10.1740.10">
    <property type="match status" value="1"/>
</dbReference>
<dbReference type="HOGENOM" id="CLU_047691_3_1_9"/>
<dbReference type="GO" id="GO:0016987">
    <property type="term" value="F:sigma factor activity"/>
    <property type="evidence" value="ECO:0007669"/>
    <property type="project" value="UniProtKB-KW"/>
</dbReference>
<dbReference type="CDD" id="cd06171">
    <property type="entry name" value="Sigma70_r4"/>
    <property type="match status" value="1"/>
</dbReference>
<dbReference type="InterPro" id="IPR013249">
    <property type="entry name" value="RNA_pol_sigma70_r4_t2"/>
</dbReference>
<dbReference type="AlphaFoldDB" id="A0A090ZWT2"/>
<dbReference type="PANTHER" id="PTHR43133:SF51">
    <property type="entry name" value="RNA POLYMERASE SIGMA FACTOR"/>
    <property type="match status" value="1"/>
</dbReference>
<protein>
    <submittedName>
        <fullName evidence="7">RNA polymerase sigma factor, sigma-70 family protein</fullName>
    </submittedName>
</protein>
<evidence type="ECO:0000256" key="2">
    <source>
        <dbReference type="ARBA" id="ARBA00023015"/>
    </source>
</evidence>
<dbReference type="GO" id="GO:0006352">
    <property type="term" value="P:DNA-templated transcription initiation"/>
    <property type="evidence" value="ECO:0007669"/>
    <property type="project" value="InterPro"/>
</dbReference>
<dbReference type="PANTHER" id="PTHR43133">
    <property type="entry name" value="RNA POLYMERASE ECF-TYPE SIGMA FACTO"/>
    <property type="match status" value="1"/>
</dbReference>
<comment type="caution">
    <text evidence="7">The sequence shown here is derived from an EMBL/GenBank/DDBJ whole genome shotgun (WGS) entry which is preliminary data.</text>
</comment>
<evidence type="ECO:0000256" key="4">
    <source>
        <dbReference type="ARBA" id="ARBA00023163"/>
    </source>
</evidence>
<organism evidence="7 8">
    <name type="scientific">Paenibacillus macerans</name>
    <name type="common">Bacillus macerans</name>
    <dbReference type="NCBI Taxonomy" id="44252"/>
    <lineage>
        <taxon>Bacteria</taxon>
        <taxon>Bacillati</taxon>
        <taxon>Bacillota</taxon>
        <taxon>Bacilli</taxon>
        <taxon>Bacillales</taxon>
        <taxon>Paenibacillaceae</taxon>
        <taxon>Paenibacillus</taxon>
    </lineage>
</organism>
<dbReference type="STRING" id="44252.DJ90_5067"/>
<dbReference type="RefSeq" id="WP_036623981.1">
    <property type="nucleotide sequence ID" value="NZ_BGML01000001.1"/>
</dbReference>
<sequence>MKLESDVIKAQAGDRHAFVLLMRSIETDMYGMAYSILQNDDDCADALQETMIQAYQSLSSLREPKFFKTWIFRILINKCNQIHRKRKATVDMASLHYEPSVSGDEYGQVELRQVVDQLDESMRVVVTLRYFQDMQIREISDCLDISESAVKTRLHRARKALINMLQYSGEGKAKLNESY</sequence>
<dbReference type="PATRIC" id="fig|44252.3.peg.3078"/>
<dbReference type="InterPro" id="IPR013325">
    <property type="entry name" value="RNA_pol_sigma_r2"/>
</dbReference>
<dbReference type="SUPFAM" id="SSF88946">
    <property type="entry name" value="Sigma2 domain of RNA polymerase sigma factors"/>
    <property type="match status" value="1"/>
</dbReference>
<gene>
    <name evidence="7" type="ORF">DJ90_5067</name>
</gene>
<evidence type="ECO:0000256" key="3">
    <source>
        <dbReference type="ARBA" id="ARBA00023082"/>
    </source>
</evidence>
<dbReference type="GO" id="GO:0003677">
    <property type="term" value="F:DNA binding"/>
    <property type="evidence" value="ECO:0007669"/>
    <property type="project" value="InterPro"/>
</dbReference>
<feature type="domain" description="RNA polymerase sigma-70 region 2" evidence="5">
    <location>
        <begin position="23"/>
        <end position="87"/>
    </location>
</feature>